<dbReference type="RefSeq" id="WP_043058686.1">
    <property type="nucleotide sequence ID" value="NZ_LXEY01000022.1"/>
</dbReference>
<evidence type="ECO:0000313" key="3">
    <source>
        <dbReference type="EMBL" id="OAV59368.1"/>
    </source>
</evidence>
<keyword evidence="4" id="KW-1185">Reference proteome</keyword>
<feature type="transmembrane region" description="Helical" evidence="2">
    <location>
        <begin position="24"/>
        <end position="42"/>
    </location>
</feature>
<feature type="transmembrane region" description="Helical" evidence="2">
    <location>
        <begin position="113"/>
        <end position="135"/>
    </location>
</feature>
<feature type="transmembrane region" description="Helical" evidence="2">
    <location>
        <begin position="87"/>
        <end position="107"/>
    </location>
</feature>
<organism evidence="3 4">
    <name type="scientific">Enteractinococcus helveticum</name>
    <dbReference type="NCBI Taxonomy" id="1837282"/>
    <lineage>
        <taxon>Bacteria</taxon>
        <taxon>Bacillati</taxon>
        <taxon>Actinomycetota</taxon>
        <taxon>Actinomycetes</taxon>
        <taxon>Micrococcales</taxon>
        <taxon>Micrococcaceae</taxon>
    </lineage>
</organism>
<feature type="compositionally biased region" description="Acidic residues" evidence="1">
    <location>
        <begin position="184"/>
        <end position="199"/>
    </location>
</feature>
<dbReference type="Proteomes" id="UP000078292">
    <property type="component" value="Unassembled WGS sequence"/>
</dbReference>
<feature type="region of interest" description="Disordered" evidence="1">
    <location>
        <begin position="184"/>
        <end position="206"/>
    </location>
</feature>
<dbReference type="AlphaFoldDB" id="A0A1B7LWH0"/>
<evidence type="ECO:0000256" key="2">
    <source>
        <dbReference type="SAM" id="Phobius"/>
    </source>
</evidence>
<dbReference type="STRING" id="1837282.A6F49_16070"/>
<feature type="compositionally biased region" description="Basic residues" evidence="1">
    <location>
        <begin position="53"/>
        <end position="64"/>
    </location>
</feature>
<evidence type="ECO:0000313" key="4">
    <source>
        <dbReference type="Proteomes" id="UP000078292"/>
    </source>
</evidence>
<protein>
    <submittedName>
        <fullName evidence="3">Uncharacterized protein</fullName>
    </submittedName>
</protein>
<keyword evidence="2" id="KW-1133">Transmembrane helix</keyword>
<evidence type="ECO:0000256" key="1">
    <source>
        <dbReference type="SAM" id="MobiDB-lite"/>
    </source>
</evidence>
<keyword evidence="2" id="KW-0812">Transmembrane</keyword>
<accession>A0A1B7LWH0</accession>
<proteinExistence type="predicted"/>
<feature type="compositionally biased region" description="Low complexity" evidence="1">
    <location>
        <begin position="228"/>
        <end position="240"/>
    </location>
</feature>
<name>A0A1B7LWH0_9MICC</name>
<dbReference type="OrthoDB" id="4963799at2"/>
<keyword evidence="2" id="KW-0472">Membrane</keyword>
<dbReference type="EMBL" id="LXEY01000022">
    <property type="protein sequence ID" value="OAV59368.1"/>
    <property type="molecule type" value="Genomic_DNA"/>
</dbReference>
<feature type="compositionally biased region" description="Polar residues" evidence="1">
    <location>
        <begin position="241"/>
        <end position="250"/>
    </location>
</feature>
<feature type="region of interest" description="Disordered" evidence="1">
    <location>
        <begin position="53"/>
        <end position="75"/>
    </location>
</feature>
<sequence>MDTRIRELEESLAATLGFLPEIDIATSIVVVVVVVAGLTLLARRPDVVLRTRQRRESRQRRKAMHSSPTSTHSGGTGFSIRWGRLSIFALGALSLITTLIAGLAGIFGAGTWLLAGICLLITAGCYGILRGLVILDSKKRAREREQLTISEGLETSIATYTTDQQRLASLAHRNDEVFDFADEPEQQQQAIEEDTEEPVADAPAPIPARIPLPRPIYLDAPEVTREAPQPMETPQEPTPTRDVQLSEGVSSEYQEKIAEKANTRLDLDKVLNRRRAI</sequence>
<comment type="caution">
    <text evidence="3">The sequence shown here is derived from an EMBL/GenBank/DDBJ whole genome shotgun (WGS) entry which is preliminary data.</text>
</comment>
<gene>
    <name evidence="3" type="ORF">A6F49_16070</name>
</gene>
<reference evidence="3 4" key="1">
    <citation type="submission" date="2016-04" db="EMBL/GenBank/DDBJ databases">
        <title>First whole genome shotgun sequence of the bacterium Enteractinococcus sp. strain UASWS1574.</title>
        <authorList>
            <person name="Crovadore J."/>
            <person name="Chablais R."/>
            <person name="Lefort F."/>
        </authorList>
    </citation>
    <scope>NUCLEOTIDE SEQUENCE [LARGE SCALE GENOMIC DNA]</scope>
    <source>
        <strain evidence="3 4">UASWS1574</strain>
    </source>
</reference>
<feature type="region of interest" description="Disordered" evidence="1">
    <location>
        <begin position="224"/>
        <end position="250"/>
    </location>
</feature>